<dbReference type="NCBIfam" id="TIGR01845">
    <property type="entry name" value="outer_NodT"/>
    <property type="match status" value="1"/>
</dbReference>
<dbReference type="Gene3D" id="2.20.200.10">
    <property type="entry name" value="Outer membrane efflux proteins (OEP)"/>
    <property type="match status" value="1"/>
</dbReference>
<keyword evidence="2" id="KW-0812">Transmembrane</keyword>
<dbReference type="Pfam" id="PF02321">
    <property type="entry name" value="OEP"/>
    <property type="match status" value="2"/>
</dbReference>
<dbReference type="GO" id="GO:0015562">
    <property type="term" value="F:efflux transmembrane transporter activity"/>
    <property type="evidence" value="ECO:0007669"/>
    <property type="project" value="InterPro"/>
</dbReference>
<comment type="subcellular location">
    <subcellularLocation>
        <location evidence="2">Cell membrane</location>
        <topology evidence="2">Lipid-anchor</topology>
    </subcellularLocation>
</comment>
<name>A0AAX3SU35_9BURK</name>
<dbReference type="InterPro" id="IPR010131">
    <property type="entry name" value="MdtP/NodT-like"/>
</dbReference>
<dbReference type="GeneID" id="83663270"/>
<keyword evidence="2" id="KW-0564">Palmitate</keyword>
<dbReference type="InterPro" id="IPR003423">
    <property type="entry name" value="OMP_efflux"/>
</dbReference>
<dbReference type="GO" id="GO:0005886">
    <property type="term" value="C:plasma membrane"/>
    <property type="evidence" value="ECO:0007669"/>
    <property type="project" value="UniProtKB-SubCell"/>
</dbReference>
<keyword evidence="2" id="KW-1134">Transmembrane beta strand</keyword>
<dbReference type="PROSITE" id="PS51257">
    <property type="entry name" value="PROKAR_LIPOPROTEIN"/>
    <property type="match status" value="1"/>
</dbReference>
<dbReference type="PANTHER" id="PTHR30203">
    <property type="entry name" value="OUTER MEMBRANE CATION EFFLUX PROTEIN"/>
    <property type="match status" value="1"/>
</dbReference>
<evidence type="ECO:0000256" key="1">
    <source>
        <dbReference type="ARBA" id="ARBA00007613"/>
    </source>
</evidence>
<comment type="similarity">
    <text evidence="1 2">Belongs to the outer membrane factor (OMF) (TC 1.B.17) family.</text>
</comment>
<dbReference type="EMBL" id="CP120956">
    <property type="protein sequence ID" value="WFF83477.1"/>
    <property type="molecule type" value="Genomic_DNA"/>
</dbReference>
<dbReference type="Gene3D" id="1.20.1600.10">
    <property type="entry name" value="Outer membrane efflux proteins (OEP)"/>
    <property type="match status" value="1"/>
</dbReference>
<keyword evidence="2" id="KW-0472">Membrane</keyword>
<sequence>MLEISPRSQRFLRRPLLLGVLSLAALGLGGCASVPPSVGPDAASVDVPGQWGAPYQGVAAVNADWWTDFHSAELDRLVRMALDSNRDLRIATARMAQAQALLGSAEAERRPQLGATAGAQRGRDSADAVKAERSSVGLRASWEVDLFGRGALGVDAAKADIQSNRQALAAARIALAADVATAYFELRTLDARVGMRHEVMTLAERQLHVAQKKFEAGQSSALDVERWKTELAQERAAVQQVKGELQVRQRQLAVLLGASQPPVLDLKAEAVMPQAPAPLLPADLLERRPDVQRQARALDAALARVGVARREIYPRLQIAWAGARERLAAIGGSASPISVVGYGISLSLPILDGGRIRSNVEIQEARAQEAMAGYEQSMISALADAETSLVQWSASEASLRELLDAREAGDMAAQRAARMFAAGMADATAVLDTQREQLRVRDAVAQAEGQRWTSAVRLRRVFAGTV</sequence>
<organism evidence="3 4">
    <name type="scientific">Delftia tsuruhatensis</name>
    <dbReference type="NCBI Taxonomy" id="180282"/>
    <lineage>
        <taxon>Bacteria</taxon>
        <taxon>Pseudomonadati</taxon>
        <taxon>Pseudomonadota</taxon>
        <taxon>Betaproteobacteria</taxon>
        <taxon>Burkholderiales</taxon>
        <taxon>Comamonadaceae</taxon>
        <taxon>Delftia</taxon>
    </lineage>
</organism>
<reference evidence="3" key="1">
    <citation type="submission" date="2023-03" db="EMBL/GenBank/DDBJ databases">
        <title>Synergistic degradation of erythromycin by symbiotic bacteria Ery-6A and Ery-6B and application in simulated water remediation.</title>
        <authorList>
            <person name="Xu S."/>
        </authorList>
    </citation>
    <scope>NUCLEOTIDE SEQUENCE</scope>
    <source>
        <strain evidence="3">Ery-6A</strain>
    </source>
</reference>
<proteinExistence type="inferred from homology"/>
<evidence type="ECO:0000256" key="2">
    <source>
        <dbReference type="RuleBase" id="RU362097"/>
    </source>
</evidence>
<dbReference type="SUPFAM" id="SSF56954">
    <property type="entry name" value="Outer membrane efflux proteins (OEP)"/>
    <property type="match status" value="1"/>
</dbReference>
<keyword evidence="2" id="KW-0449">Lipoprotein</keyword>
<dbReference type="PANTHER" id="PTHR30203:SF32">
    <property type="entry name" value="CATION EFFLUX SYSTEM PROTEIN CUSC"/>
    <property type="match status" value="1"/>
</dbReference>
<gene>
    <name evidence="3" type="ORF">PYR84_12515</name>
</gene>
<dbReference type="Proteomes" id="UP001219066">
    <property type="component" value="Chromosome"/>
</dbReference>
<accession>A0AAX3SU35</accession>
<dbReference type="AlphaFoldDB" id="A0AAX3SU35"/>
<protein>
    <submittedName>
        <fullName evidence="3">TolC family protein</fullName>
    </submittedName>
</protein>
<evidence type="ECO:0000313" key="3">
    <source>
        <dbReference type="EMBL" id="WFF83477.1"/>
    </source>
</evidence>
<evidence type="ECO:0000313" key="4">
    <source>
        <dbReference type="Proteomes" id="UP001219066"/>
    </source>
</evidence>
<dbReference type="RefSeq" id="WP_227472661.1">
    <property type="nucleotide sequence ID" value="NZ_CP104581.1"/>
</dbReference>